<dbReference type="PROSITE" id="PS50404">
    <property type="entry name" value="GST_NTER"/>
    <property type="match status" value="1"/>
</dbReference>
<dbReference type="EMBL" id="VJXY01000022">
    <property type="protein sequence ID" value="MBD6618057.1"/>
    <property type="molecule type" value="Genomic_DNA"/>
</dbReference>
<dbReference type="SUPFAM" id="SSF52833">
    <property type="entry name" value="Thioredoxin-like"/>
    <property type="match status" value="1"/>
</dbReference>
<dbReference type="GO" id="GO:0004364">
    <property type="term" value="F:glutathione transferase activity"/>
    <property type="evidence" value="ECO:0007669"/>
    <property type="project" value="TreeGrafter"/>
</dbReference>
<dbReference type="CDD" id="cd00299">
    <property type="entry name" value="GST_C_family"/>
    <property type="match status" value="1"/>
</dbReference>
<dbReference type="Proteomes" id="UP001165986">
    <property type="component" value="Unassembled WGS sequence"/>
</dbReference>
<dbReference type="AlphaFoldDB" id="A0AA40VSD9"/>
<evidence type="ECO:0000259" key="3">
    <source>
        <dbReference type="PROSITE" id="PS50405"/>
    </source>
</evidence>
<dbReference type="PROSITE" id="PS50405">
    <property type="entry name" value="GST_CTER"/>
    <property type="match status" value="1"/>
</dbReference>
<dbReference type="SFLD" id="SFLDS00019">
    <property type="entry name" value="Glutathione_Transferase_(cytos"/>
    <property type="match status" value="1"/>
</dbReference>
<feature type="domain" description="GST C-terminal" evidence="3">
    <location>
        <begin position="85"/>
        <end position="209"/>
    </location>
</feature>
<feature type="domain" description="GST N-terminal" evidence="2">
    <location>
        <begin position="1"/>
        <end position="80"/>
    </location>
</feature>
<sequence length="224" mass="25863">MLKFYYNPLSPNARRVWITLLEKEIPFEAILLNLDGDQLQPDFLTVNPFHHIPVVVDDGFQIVESLAIMDYLESKYPTPAMLPTEPQALATVRMVQMVTANELFPQVISLIYENEDSPQFAQAKQNIDKVLQFFTQVLGDRSFFGSQQLTLADIVAGIAIHSLPPLGFHLSNYSKLNQWSERLMQRPVWQKTKLSAEDFEAFKRRVRILVKLRRREMNKGNQAK</sequence>
<organism evidence="4 5">
    <name type="scientific">Komarekiella delphini-convector SJRDD-AB1</name>
    <dbReference type="NCBI Taxonomy" id="2593771"/>
    <lineage>
        <taxon>Bacteria</taxon>
        <taxon>Bacillati</taxon>
        <taxon>Cyanobacteriota</taxon>
        <taxon>Cyanophyceae</taxon>
        <taxon>Nostocales</taxon>
        <taxon>Nostocaceae</taxon>
        <taxon>Komarekiella</taxon>
        <taxon>Komarekiella delphini-convector</taxon>
    </lineage>
</organism>
<dbReference type="SFLD" id="SFLDG00358">
    <property type="entry name" value="Main_(cytGST)"/>
    <property type="match status" value="1"/>
</dbReference>
<evidence type="ECO:0000259" key="2">
    <source>
        <dbReference type="PROSITE" id="PS50404"/>
    </source>
</evidence>
<keyword evidence="5" id="KW-1185">Reference proteome</keyword>
<name>A0AA40VSD9_9NOST</name>
<dbReference type="InterPro" id="IPR010987">
    <property type="entry name" value="Glutathione-S-Trfase_C-like"/>
</dbReference>
<evidence type="ECO:0000313" key="4">
    <source>
        <dbReference type="EMBL" id="MBD6618057.1"/>
    </source>
</evidence>
<dbReference type="Pfam" id="PF13417">
    <property type="entry name" value="GST_N_3"/>
    <property type="match status" value="1"/>
</dbReference>
<evidence type="ECO:0000256" key="1">
    <source>
        <dbReference type="ARBA" id="ARBA00011738"/>
    </source>
</evidence>
<accession>A0AA40VSD9</accession>
<dbReference type="PANTHER" id="PTHR43969">
    <property type="entry name" value="GLUTATHIONE S TRANSFERASE D10, ISOFORM A-RELATED"/>
    <property type="match status" value="1"/>
</dbReference>
<proteinExistence type="predicted"/>
<comment type="caution">
    <text evidence="4">The sequence shown here is derived from an EMBL/GenBank/DDBJ whole genome shotgun (WGS) entry which is preliminary data.</text>
</comment>
<dbReference type="PANTHER" id="PTHR43969:SF9">
    <property type="entry name" value="GLUTATHIONE S TRANSFERASE D10, ISOFORM A-RELATED"/>
    <property type="match status" value="1"/>
</dbReference>
<dbReference type="InterPro" id="IPR036249">
    <property type="entry name" value="Thioredoxin-like_sf"/>
</dbReference>
<reference evidence="4" key="1">
    <citation type="submission" date="2019-07" db="EMBL/GenBank/DDBJ databases">
        <title>Toxilogical consequences of a new and cryptic species of cyanobacteria (Komarekiella delphini-convector) recovered from the epidermis of a bottlenose dolphin and 1500 ft. in the air.</title>
        <authorList>
            <person name="Brown A.O."/>
            <person name="Dvorak P."/>
            <person name="Villanueva C.D."/>
            <person name="Foss A.J."/>
            <person name="Garvey A.D."/>
            <person name="Gibson Q.A."/>
            <person name="Johansen J.R."/>
            <person name="Casamatta D.A."/>
        </authorList>
    </citation>
    <scope>NUCLEOTIDE SEQUENCE</scope>
    <source>
        <strain evidence="4">SJRDD-AB1</strain>
    </source>
</reference>
<gene>
    <name evidence="4" type="ORF">FNW02_20055</name>
</gene>
<protein>
    <submittedName>
        <fullName evidence="4">Glutathione S-transferase family protein</fullName>
    </submittedName>
</protein>
<dbReference type="InterPro" id="IPR004046">
    <property type="entry name" value="GST_C"/>
</dbReference>
<dbReference type="CDD" id="cd00570">
    <property type="entry name" value="GST_N_family"/>
    <property type="match status" value="1"/>
</dbReference>
<evidence type="ECO:0000313" key="5">
    <source>
        <dbReference type="Proteomes" id="UP001165986"/>
    </source>
</evidence>
<dbReference type="Pfam" id="PF00043">
    <property type="entry name" value="GST_C"/>
    <property type="match status" value="1"/>
</dbReference>
<dbReference type="SUPFAM" id="SSF47616">
    <property type="entry name" value="GST C-terminal domain-like"/>
    <property type="match status" value="1"/>
</dbReference>
<dbReference type="InterPro" id="IPR036282">
    <property type="entry name" value="Glutathione-S-Trfase_C_sf"/>
</dbReference>
<dbReference type="Gene3D" id="3.40.30.10">
    <property type="entry name" value="Glutaredoxin"/>
    <property type="match status" value="1"/>
</dbReference>
<dbReference type="InterPro" id="IPR040079">
    <property type="entry name" value="Glutathione_S-Trfase"/>
</dbReference>
<dbReference type="GO" id="GO:0006749">
    <property type="term" value="P:glutathione metabolic process"/>
    <property type="evidence" value="ECO:0007669"/>
    <property type="project" value="TreeGrafter"/>
</dbReference>
<dbReference type="InterPro" id="IPR004045">
    <property type="entry name" value="Glutathione_S-Trfase_N"/>
</dbReference>
<dbReference type="RefSeq" id="WP_191759271.1">
    <property type="nucleotide sequence ID" value="NZ_VJXY01000022.1"/>
</dbReference>
<dbReference type="Gene3D" id="1.20.1050.10">
    <property type="match status" value="1"/>
</dbReference>
<comment type="subunit">
    <text evidence="1">Homodimer.</text>
</comment>